<evidence type="ECO:0000313" key="6">
    <source>
        <dbReference type="EMBL" id="MBB4631800.1"/>
    </source>
</evidence>
<feature type="domain" description="AMP-dependent synthetase/ligase" evidence="4">
    <location>
        <begin position="55"/>
        <end position="427"/>
    </location>
</feature>
<sequence>MLTELDKAQDKAVAAITAPGGQLEIIDKTVRGVPLKVFKNAPPTMREFFQFFFAHNAAREFLVYGEERMTFAEVYAKALRIAAAVQHTYGIAKGDRVAIAMRNYPEWIMAYIGLVHLGAVVVPMNAWWQPEELAYGLADSGARLVIADEERLRRLAQIEGLSVPVVVVRASHGVAAEHGADLLDDLLESGPSDTWYLPPLAPEDDVSILYTSGSTGFPKGAVSTHRGTVHGTFSYLVQGLALLKLSEASGAYVPPQQIMLLTVPLFHVTGLVPLMLVSVAIGRKFIMMHRWDAGEAIRLIDKEKCTYFVGVPTMTHEIMSHPERAKYDLSTVTDWAAGGAPRPAEHVERLAKAIPTGKPAIGYGLTETNGVGAGILRESYLARPTSTGRASKPVVEIAILDDDGAALAAGAVGEVCIRSAANVRGYWRRPKETAEAFDKAGWFHTGDLGYLDEDGFLFIVDRKKDIIIRGGENISCQEVEAAIYAHPAVMAASVFGLPDDRLGEIVGAVIYLKPGEKAEPEAVIDFTRQHLAAFKVPARLWISAEPLPRLGSEKIDKVSLRKTYRDVHQADAA</sequence>
<feature type="transmembrane region" description="Helical" evidence="3">
    <location>
        <begin position="108"/>
        <end position="128"/>
    </location>
</feature>
<evidence type="ECO:0000259" key="4">
    <source>
        <dbReference type="Pfam" id="PF00501"/>
    </source>
</evidence>
<dbReference type="InterPro" id="IPR042099">
    <property type="entry name" value="ANL_N_sf"/>
</dbReference>
<dbReference type="Pfam" id="PF13193">
    <property type="entry name" value="AMP-binding_C"/>
    <property type="match status" value="1"/>
</dbReference>
<dbReference type="AlphaFoldDB" id="A0A7W7B2F2"/>
<keyword evidence="3" id="KW-0472">Membrane</keyword>
<keyword evidence="3" id="KW-1133">Transmembrane helix</keyword>
<feature type="transmembrane region" description="Helical" evidence="3">
    <location>
        <begin position="258"/>
        <end position="281"/>
    </location>
</feature>
<dbReference type="InterPro" id="IPR000873">
    <property type="entry name" value="AMP-dep_synth/lig_dom"/>
</dbReference>
<dbReference type="SUPFAM" id="SSF56801">
    <property type="entry name" value="Acetyl-CoA synthetase-like"/>
    <property type="match status" value="1"/>
</dbReference>
<keyword evidence="2 6" id="KW-0436">Ligase</keyword>
<keyword evidence="7" id="KW-1185">Reference proteome</keyword>
<accession>A0A7W7B2F2</accession>
<dbReference type="Gene3D" id="3.30.300.30">
    <property type="match status" value="1"/>
</dbReference>
<dbReference type="EMBL" id="JACHNZ010000013">
    <property type="protein sequence ID" value="MBB4631800.1"/>
    <property type="molecule type" value="Genomic_DNA"/>
</dbReference>
<comment type="similarity">
    <text evidence="1">Belongs to the ATP-dependent AMP-binding enzyme family.</text>
</comment>
<dbReference type="RefSeq" id="WP_184067142.1">
    <property type="nucleotide sequence ID" value="NZ_JACHNZ010000013.1"/>
</dbReference>
<dbReference type="Pfam" id="PF00501">
    <property type="entry name" value="AMP-binding"/>
    <property type="match status" value="1"/>
</dbReference>
<protein>
    <submittedName>
        <fullName evidence="6">Acyl-CoA synthetase (AMP-forming)/AMP-acid ligase II</fullName>
    </submittedName>
</protein>
<name>A0A7W7B2F2_9SPHN</name>
<comment type="caution">
    <text evidence="6">The sequence shown here is derived from an EMBL/GenBank/DDBJ whole genome shotgun (WGS) entry which is preliminary data.</text>
</comment>
<dbReference type="GO" id="GO:0031956">
    <property type="term" value="F:medium-chain fatty acid-CoA ligase activity"/>
    <property type="evidence" value="ECO:0007669"/>
    <property type="project" value="TreeGrafter"/>
</dbReference>
<gene>
    <name evidence="6" type="ORF">GGQ98_001416</name>
</gene>
<dbReference type="Proteomes" id="UP000566324">
    <property type="component" value="Unassembled WGS sequence"/>
</dbReference>
<evidence type="ECO:0000256" key="1">
    <source>
        <dbReference type="ARBA" id="ARBA00006432"/>
    </source>
</evidence>
<dbReference type="GO" id="GO:0006631">
    <property type="term" value="P:fatty acid metabolic process"/>
    <property type="evidence" value="ECO:0007669"/>
    <property type="project" value="TreeGrafter"/>
</dbReference>
<reference evidence="6 7" key="1">
    <citation type="submission" date="2020-08" db="EMBL/GenBank/DDBJ databases">
        <title>Genomic Encyclopedia of Type Strains, Phase IV (KMG-IV): sequencing the most valuable type-strain genomes for metagenomic binning, comparative biology and taxonomic classification.</title>
        <authorList>
            <person name="Goeker M."/>
        </authorList>
    </citation>
    <scope>NUCLEOTIDE SEQUENCE [LARGE SCALE GENOMIC DNA]</scope>
    <source>
        <strain evidence="6 7">DSM 17328</strain>
    </source>
</reference>
<proteinExistence type="inferred from homology"/>
<feature type="domain" description="AMP-binding enzyme C-terminal" evidence="5">
    <location>
        <begin position="478"/>
        <end position="554"/>
    </location>
</feature>
<evidence type="ECO:0000256" key="2">
    <source>
        <dbReference type="ARBA" id="ARBA00022598"/>
    </source>
</evidence>
<dbReference type="PROSITE" id="PS00455">
    <property type="entry name" value="AMP_BINDING"/>
    <property type="match status" value="1"/>
</dbReference>
<dbReference type="PANTHER" id="PTHR43201">
    <property type="entry name" value="ACYL-COA SYNTHETASE"/>
    <property type="match status" value="1"/>
</dbReference>
<keyword evidence="3" id="KW-0812">Transmembrane</keyword>
<evidence type="ECO:0000256" key="3">
    <source>
        <dbReference type="SAM" id="Phobius"/>
    </source>
</evidence>
<evidence type="ECO:0000313" key="7">
    <source>
        <dbReference type="Proteomes" id="UP000566324"/>
    </source>
</evidence>
<organism evidence="6 7">
    <name type="scientific">Sphingosinicella soli</name>
    <dbReference type="NCBI Taxonomy" id="333708"/>
    <lineage>
        <taxon>Bacteria</taxon>
        <taxon>Pseudomonadati</taxon>
        <taxon>Pseudomonadota</taxon>
        <taxon>Alphaproteobacteria</taxon>
        <taxon>Sphingomonadales</taxon>
        <taxon>Sphingosinicellaceae</taxon>
        <taxon>Sphingosinicella</taxon>
    </lineage>
</organism>
<dbReference type="Gene3D" id="3.40.50.12780">
    <property type="entry name" value="N-terminal domain of ligase-like"/>
    <property type="match status" value="1"/>
</dbReference>
<dbReference type="PANTHER" id="PTHR43201:SF5">
    <property type="entry name" value="MEDIUM-CHAIN ACYL-COA LIGASE ACSF2, MITOCHONDRIAL"/>
    <property type="match status" value="1"/>
</dbReference>
<evidence type="ECO:0000259" key="5">
    <source>
        <dbReference type="Pfam" id="PF13193"/>
    </source>
</evidence>
<dbReference type="InterPro" id="IPR020845">
    <property type="entry name" value="AMP-binding_CS"/>
</dbReference>
<dbReference type="InterPro" id="IPR025110">
    <property type="entry name" value="AMP-bd_C"/>
</dbReference>
<dbReference type="InterPro" id="IPR045851">
    <property type="entry name" value="AMP-bd_C_sf"/>
</dbReference>